<dbReference type="InParanoid" id="A0A3A9JI69"/>
<feature type="compositionally biased region" description="Basic and acidic residues" evidence="1">
    <location>
        <begin position="157"/>
        <end position="169"/>
    </location>
</feature>
<name>A0A3A9JI69_9PROT</name>
<feature type="region of interest" description="Disordered" evidence="1">
    <location>
        <begin position="153"/>
        <end position="176"/>
    </location>
</feature>
<proteinExistence type="predicted"/>
<dbReference type="Proteomes" id="UP000274097">
    <property type="component" value="Unassembled WGS sequence"/>
</dbReference>
<dbReference type="Proteomes" id="UP000278036">
    <property type="component" value="Unassembled WGS sequence"/>
</dbReference>
<dbReference type="AlphaFoldDB" id="A0A3A9JI69"/>
<dbReference type="OrthoDB" id="8266067at2"/>
<protein>
    <submittedName>
        <fullName evidence="2">Uncharacterized protein</fullName>
    </submittedName>
</protein>
<organism evidence="2 5">
    <name type="scientific">Teichococcus wenyumeiae</name>
    <dbReference type="NCBI Taxonomy" id="2478470"/>
    <lineage>
        <taxon>Bacteria</taxon>
        <taxon>Pseudomonadati</taxon>
        <taxon>Pseudomonadota</taxon>
        <taxon>Alphaproteobacteria</taxon>
        <taxon>Acetobacterales</taxon>
        <taxon>Roseomonadaceae</taxon>
        <taxon>Roseomonas</taxon>
    </lineage>
</organism>
<comment type="caution">
    <text evidence="2">The sequence shown here is derived from an EMBL/GenBank/DDBJ whole genome shotgun (WGS) entry which is preliminary data.</text>
</comment>
<reference evidence="2 5" key="1">
    <citation type="submission" date="2018-09" db="EMBL/GenBank/DDBJ databases">
        <title>Roseomonas sp. nov., isolated from feces of Tibetan antelopes in the Qinghai-Tibet plateau, China.</title>
        <authorList>
            <person name="Tian Z."/>
        </authorList>
    </citation>
    <scope>NUCLEOTIDE SEQUENCE [LARGE SCALE GENOMIC DNA]</scope>
    <source>
        <strain evidence="3 4">Z23</strain>
        <strain evidence="2 5">Z24</strain>
    </source>
</reference>
<evidence type="ECO:0000313" key="2">
    <source>
        <dbReference type="EMBL" id="RKK04453.1"/>
    </source>
</evidence>
<sequence>MCRVESDRDKIDEILYRRHTGSQGGVGQSNWDDRMKSTFVNRTGKGGKLNVADEIESRLKLVGLMPSRGRIPRSNLNRLLSAEAFRHRVGITIAKGRFEFTRKEDAVLKALARIADDLARRRKTLDDVWDVDRKLEYLDELEAEGILPTAADALQLPKREKPKPAKSDPEPEFFPNPKPIVVKASRLQKRLTLIPHHDYGVAWTGRLQRHKDIWNELQYKLRLEEHPNAIAVLCRVLLELSVDNYIKQAKLAAVVENDPLAKKLVASAENLHTQGKINKRYLEVVRKARTMDAIISVDTLNKYVHSPNLAPASDHLMALWDTFADLVVHCLNE</sequence>
<dbReference type="EMBL" id="RFLX01000005">
    <property type="protein sequence ID" value="RMI25460.1"/>
    <property type="molecule type" value="Genomic_DNA"/>
</dbReference>
<dbReference type="EMBL" id="RAQU01000043">
    <property type="protein sequence ID" value="RKK04453.1"/>
    <property type="molecule type" value="Genomic_DNA"/>
</dbReference>
<evidence type="ECO:0000256" key="1">
    <source>
        <dbReference type="SAM" id="MobiDB-lite"/>
    </source>
</evidence>
<evidence type="ECO:0000313" key="5">
    <source>
        <dbReference type="Proteomes" id="UP000278036"/>
    </source>
</evidence>
<accession>A0A3A9JI69</accession>
<keyword evidence="4" id="KW-1185">Reference proteome</keyword>
<gene>
    <name evidence="2" type="ORF">D6Z83_09400</name>
    <name evidence="3" type="ORF">EBE87_09460</name>
</gene>
<evidence type="ECO:0000313" key="3">
    <source>
        <dbReference type="EMBL" id="RMI25460.1"/>
    </source>
</evidence>
<evidence type="ECO:0000313" key="4">
    <source>
        <dbReference type="Proteomes" id="UP000274097"/>
    </source>
</evidence>